<dbReference type="AlphaFoldDB" id="A0A5C4N8X4"/>
<evidence type="ECO:0000313" key="2">
    <source>
        <dbReference type="Proteomes" id="UP000305709"/>
    </source>
</evidence>
<dbReference type="OrthoDB" id="7874985at2"/>
<sequence>MRLPGWRLICASAPQVNPIGGPLMIRFLALSALLTVGACAQGLNVGALVDPAEAQRRGAVEVAVKSAYPGLLDEIEAGGGPSIGAAFDAAGVPPQDRPARLLQLRGDLGLYEANPGALVAALMLYGG</sequence>
<dbReference type="EMBL" id="VDFV01000038">
    <property type="protein sequence ID" value="TNC65395.1"/>
    <property type="molecule type" value="Genomic_DNA"/>
</dbReference>
<keyword evidence="2" id="KW-1185">Reference proteome</keyword>
<evidence type="ECO:0000313" key="1">
    <source>
        <dbReference type="EMBL" id="TNC65395.1"/>
    </source>
</evidence>
<accession>A0A5C4N8X4</accession>
<gene>
    <name evidence="1" type="ORF">FHG71_17600</name>
</gene>
<reference evidence="1 2" key="1">
    <citation type="submission" date="2019-06" db="EMBL/GenBank/DDBJ databases">
        <authorList>
            <person name="Jiang L."/>
        </authorList>
    </citation>
    <scope>NUCLEOTIDE SEQUENCE [LARGE SCALE GENOMIC DNA]</scope>
    <source>
        <strain evidence="1 2">YIM 48858</strain>
    </source>
</reference>
<evidence type="ECO:0008006" key="3">
    <source>
        <dbReference type="Google" id="ProtNLM"/>
    </source>
</evidence>
<protein>
    <recommendedName>
        <fullName evidence="3">DUF3015 domain-containing protein</fullName>
    </recommendedName>
</protein>
<organism evidence="1 2">
    <name type="scientific">Rubellimicrobium roseum</name>
    <dbReference type="NCBI Taxonomy" id="687525"/>
    <lineage>
        <taxon>Bacteria</taxon>
        <taxon>Pseudomonadati</taxon>
        <taxon>Pseudomonadota</taxon>
        <taxon>Alphaproteobacteria</taxon>
        <taxon>Rhodobacterales</taxon>
        <taxon>Roseobacteraceae</taxon>
        <taxon>Rubellimicrobium</taxon>
    </lineage>
</organism>
<proteinExistence type="predicted"/>
<dbReference type="Proteomes" id="UP000305709">
    <property type="component" value="Unassembled WGS sequence"/>
</dbReference>
<name>A0A5C4N8X4_9RHOB</name>
<comment type="caution">
    <text evidence="1">The sequence shown here is derived from an EMBL/GenBank/DDBJ whole genome shotgun (WGS) entry which is preliminary data.</text>
</comment>